<dbReference type="Proteomes" id="UP000000851">
    <property type="component" value="Chromosome"/>
</dbReference>
<evidence type="ECO:0000313" key="2">
    <source>
        <dbReference type="EMBL" id="ACU72898.1"/>
    </source>
</evidence>
<dbReference type="eggNOG" id="COG0455">
    <property type="taxonomic scope" value="Bacteria"/>
</dbReference>
<dbReference type="EMBL" id="CP001700">
    <property type="protein sequence ID" value="ACU72898.1"/>
    <property type="molecule type" value="Genomic_DNA"/>
</dbReference>
<dbReference type="HOGENOM" id="CLU_060965_0_1_11"/>
<dbReference type="KEGG" id="cai:Caci_4030"/>
<name>C7QG53_CATAD</name>
<dbReference type="OrthoDB" id="5243870at2"/>
<dbReference type="AlphaFoldDB" id="C7QG53"/>
<dbReference type="Gene3D" id="3.40.50.300">
    <property type="entry name" value="P-loop containing nucleotide triphosphate hydrolases"/>
    <property type="match status" value="1"/>
</dbReference>
<dbReference type="STRING" id="479433.Caci_4030"/>
<organism evidence="2 3">
    <name type="scientific">Catenulispora acidiphila (strain DSM 44928 / JCM 14897 / NBRC 102108 / NRRL B-24433 / ID139908)</name>
    <dbReference type="NCBI Taxonomy" id="479433"/>
    <lineage>
        <taxon>Bacteria</taxon>
        <taxon>Bacillati</taxon>
        <taxon>Actinomycetota</taxon>
        <taxon>Actinomycetes</taxon>
        <taxon>Catenulisporales</taxon>
        <taxon>Catenulisporaceae</taxon>
        <taxon>Catenulispora</taxon>
    </lineage>
</organism>
<evidence type="ECO:0000256" key="1">
    <source>
        <dbReference type="SAM" id="MobiDB-lite"/>
    </source>
</evidence>
<feature type="region of interest" description="Disordered" evidence="1">
    <location>
        <begin position="256"/>
        <end position="280"/>
    </location>
</feature>
<dbReference type="SUPFAM" id="SSF52540">
    <property type="entry name" value="P-loop containing nucleoside triphosphate hydrolases"/>
    <property type="match status" value="1"/>
</dbReference>
<gene>
    <name evidence="2" type="ordered locus">Caci_4030</name>
</gene>
<sequence precursor="true">MLISLGSLKSSPGVTTVAAAIAAMWPGSGAGEPILLEADARGGDLAARFKLGQEPGLASLSVAARRSSDASLLAEHVQELPGGLKVVLAPPPAENATAAMKMLAKDAREWLYAVAGQDDLAVVADLGDLAPEGHGWAVAGSADVLLLVVRPVLEELTRVISGAEQLLARCQATDTRLALVTVGPGPFTVEEIEESTQLSVLAELPDDAAAAAMLAGRPDPRGALSRLAARSGIAGLPLAKAAAELAATLAAEHLRTVKSDTEPRDGAEDGAEAEPIGVVA</sequence>
<reference evidence="2 3" key="1">
    <citation type="journal article" date="2009" name="Stand. Genomic Sci.">
        <title>Complete genome sequence of Catenulispora acidiphila type strain (ID 139908).</title>
        <authorList>
            <person name="Copeland A."/>
            <person name="Lapidus A."/>
            <person name="Glavina Del Rio T."/>
            <person name="Nolan M."/>
            <person name="Lucas S."/>
            <person name="Chen F."/>
            <person name="Tice H."/>
            <person name="Cheng J.F."/>
            <person name="Bruce D."/>
            <person name="Goodwin L."/>
            <person name="Pitluck S."/>
            <person name="Mikhailova N."/>
            <person name="Pati A."/>
            <person name="Ivanova N."/>
            <person name="Mavromatis K."/>
            <person name="Chen A."/>
            <person name="Palaniappan K."/>
            <person name="Chain P."/>
            <person name="Land M."/>
            <person name="Hauser L."/>
            <person name="Chang Y.J."/>
            <person name="Jeffries C.D."/>
            <person name="Chertkov O."/>
            <person name="Brettin T."/>
            <person name="Detter J.C."/>
            <person name="Han C."/>
            <person name="Ali Z."/>
            <person name="Tindall B.J."/>
            <person name="Goker M."/>
            <person name="Bristow J."/>
            <person name="Eisen J.A."/>
            <person name="Markowitz V."/>
            <person name="Hugenholtz P."/>
            <person name="Kyrpides N.C."/>
            <person name="Klenk H.P."/>
        </authorList>
    </citation>
    <scope>NUCLEOTIDE SEQUENCE [LARGE SCALE GENOMIC DNA]</scope>
    <source>
        <strain evidence="3">DSM 44928 / JCM 14897 / NBRC 102108 / NRRL B-24433 / ID139908</strain>
    </source>
</reference>
<proteinExistence type="predicted"/>
<feature type="compositionally biased region" description="Basic and acidic residues" evidence="1">
    <location>
        <begin position="256"/>
        <end position="267"/>
    </location>
</feature>
<keyword evidence="3" id="KW-1185">Reference proteome</keyword>
<dbReference type="InterPro" id="IPR027417">
    <property type="entry name" value="P-loop_NTPase"/>
</dbReference>
<dbReference type="InParanoid" id="C7QG53"/>
<dbReference type="RefSeq" id="WP_015792627.1">
    <property type="nucleotide sequence ID" value="NC_013131.1"/>
</dbReference>
<protein>
    <submittedName>
        <fullName evidence="2">Uncharacterized protein</fullName>
    </submittedName>
</protein>
<accession>C7QG53</accession>
<evidence type="ECO:0000313" key="3">
    <source>
        <dbReference type="Proteomes" id="UP000000851"/>
    </source>
</evidence>